<dbReference type="Proteomes" id="UP000095038">
    <property type="component" value="Unassembled WGS sequence"/>
</dbReference>
<comment type="similarity">
    <text evidence="2">Belongs to the DODA-type extradiol aromatic ring-opening dioxygenase family.</text>
</comment>
<evidence type="ECO:0000256" key="3">
    <source>
        <dbReference type="ARBA" id="ARBA00022723"/>
    </source>
</evidence>
<evidence type="ECO:0000256" key="5">
    <source>
        <dbReference type="ARBA" id="ARBA00023002"/>
    </source>
</evidence>
<dbReference type="GeneID" id="30966250"/>
<dbReference type="EMBL" id="KV454476">
    <property type="protein sequence ID" value="ODV62786.1"/>
    <property type="molecule type" value="Genomic_DNA"/>
</dbReference>
<sequence length="356" mass="40512">MVSSNINPIVYGDDEHFINNPTPVYFLSHGGPTFMYEKTEFGGDVGAWRETKKIGKNIINKIKPKFIVSISAHWESNSNKTFEIGIPDINSEFFSSSRDSNSFGSGSRLFSSKSKSNFNGDDNRKLSNDELPLIYDFYGFPNHMYLEKFHSKGSIELAEQIKSLFQENNLNVSLVKRGIDHGVWVPFKVAFSENKPKDQVWDLEMPLIQISLLSCTPNSFKDHYKMGKVLSKLRKKGGLIICSGMSVHNLREMGMAQYYGREYMKYTPAFNSLLTKLLTENKEGRERLNAFENILHDQKSRNLLFSSHPTLEHFMPIIVAAGAAGNDPVKERYTKSVDSLGWNIYEFNSPRSDAQL</sequence>
<dbReference type="GO" id="GO:0016702">
    <property type="term" value="F:oxidoreductase activity, acting on single donors with incorporation of molecular oxygen, incorporation of two atoms of oxygen"/>
    <property type="evidence" value="ECO:0007669"/>
    <property type="project" value="UniProtKB-ARBA"/>
</dbReference>
<gene>
    <name evidence="7" type="ORF">ASCRUDRAFT_74257</name>
</gene>
<dbReference type="OrthoDB" id="7396853at2759"/>
<dbReference type="SUPFAM" id="SSF53213">
    <property type="entry name" value="LigB-like"/>
    <property type="match status" value="1"/>
</dbReference>
<evidence type="ECO:0000256" key="4">
    <source>
        <dbReference type="ARBA" id="ARBA00022833"/>
    </source>
</evidence>
<reference evidence="8" key="1">
    <citation type="submission" date="2016-05" db="EMBL/GenBank/DDBJ databases">
        <title>Comparative genomics of biotechnologically important yeasts.</title>
        <authorList>
            <consortium name="DOE Joint Genome Institute"/>
            <person name="Riley R."/>
            <person name="Haridas S."/>
            <person name="Wolfe K.H."/>
            <person name="Lopes M.R."/>
            <person name="Hittinger C.T."/>
            <person name="Goker M."/>
            <person name="Salamov A."/>
            <person name="Wisecaver J."/>
            <person name="Long T.M."/>
            <person name="Aerts A.L."/>
            <person name="Barry K."/>
            <person name="Choi C."/>
            <person name="Clum A."/>
            <person name="Coughlan A.Y."/>
            <person name="Deshpande S."/>
            <person name="Douglass A.P."/>
            <person name="Hanson S.J."/>
            <person name="Klenk H.-P."/>
            <person name="Labutti K."/>
            <person name="Lapidus A."/>
            <person name="Lindquist E."/>
            <person name="Lipzen A."/>
            <person name="Meier-Kolthoff J.P."/>
            <person name="Ohm R.A."/>
            <person name="Otillar R.P."/>
            <person name="Pangilinan J."/>
            <person name="Peng Y."/>
            <person name="Rokas A."/>
            <person name="Rosa C.A."/>
            <person name="Scheuner C."/>
            <person name="Sibirny A.A."/>
            <person name="Slot J.C."/>
            <person name="Stielow J.B."/>
            <person name="Sun H."/>
            <person name="Kurtzman C.P."/>
            <person name="Blackwell M."/>
            <person name="Grigoriev I.V."/>
            <person name="Jeffries T.W."/>
        </authorList>
    </citation>
    <scope>NUCLEOTIDE SEQUENCE [LARGE SCALE GENOMIC DNA]</scope>
    <source>
        <strain evidence="8">DSM 1968</strain>
    </source>
</reference>
<keyword evidence="3" id="KW-0479">Metal-binding</keyword>
<keyword evidence="4" id="KW-0862">Zinc</keyword>
<organism evidence="7 8">
    <name type="scientific">Ascoidea rubescens DSM 1968</name>
    <dbReference type="NCBI Taxonomy" id="1344418"/>
    <lineage>
        <taxon>Eukaryota</taxon>
        <taxon>Fungi</taxon>
        <taxon>Dikarya</taxon>
        <taxon>Ascomycota</taxon>
        <taxon>Saccharomycotina</taxon>
        <taxon>Saccharomycetes</taxon>
        <taxon>Ascoideaceae</taxon>
        <taxon>Ascoidea</taxon>
    </lineage>
</organism>
<dbReference type="GO" id="GO:0008270">
    <property type="term" value="F:zinc ion binding"/>
    <property type="evidence" value="ECO:0007669"/>
    <property type="project" value="InterPro"/>
</dbReference>
<dbReference type="AlphaFoldDB" id="A0A1D2VME3"/>
<dbReference type="RefSeq" id="XP_020049093.1">
    <property type="nucleotide sequence ID" value="XM_020192614.1"/>
</dbReference>
<dbReference type="InParanoid" id="A0A1D2VME3"/>
<keyword evidence="7" id="KW-0223">Dioxygenase</keyword>
<keyword evidence="5" id="KW-0560">Oxidoreductase</keyword>
<dbReference type="STRING" id="1344418.A0A1D2VME3"/>
<keyword evidence="8" id="KW-1185">Reference proteome</keyword>
<protein>
    <submittedName>
        <fullName evidence="7">Extradiol ring-cleavage dioxygenase, class III enzyme, subunit B</fullName>
    </submittedName>
</protein>
<evidence type="ECO:0000313" key="8">
    <source>
        <dbReference type="Proteomes" id="UP000095038"/>
    </source>
</evidence>
<evidence type="ECO:0000256" key="2">
    <source>
        <dbReference type="ARBA" id="ARBA00007581"/>
    </source>
</evidence>
<evidence type="ECO:0000259" key="6">
    <source>
        <dbReference type="Pfam" id="PF02900"/>
    </source>
</evidence>
<name>A0A1D2VME3_9ASCO</name>
<dbReference type="PANTHER" id="PTHR30096:SF0">
    <property type="entry name" value="4,5-DOPA DIOXYGENASE EXTRADIOL-LIKE PROTEIN"/>
    <property type="match status" value="1"/>
</dbReference>
<dbReference type="GO" id="GO:0008198">
    <property type="term" value="F:ferrous iron binding"/>
    <property type="evidence" value="ECO:0007669"/>
    <property type="project" value="InterPro"/>
</dbReference>
<dbReference type="InterPro" id="IPR014436">
    <property type="entry name" value="Extradiol_dOase_DODA"/>
</dbReference>
<feature type="domain" description="Extradiol ring-cleavage dioxygenase class III enzyme subunit B" evidence="6">
    <location>
        <begin position="129"/>
        <end position="334"/>
    </location>
</feature>
<evidence type="ECO:0000313" key="7">
    <source>
        <dbReference type="EMBL" id="ODV62786.1"/>
    </source>
</evidence>
<dbReference type="PANTHER" id="PTHR30096">
    <property type="entry name" value="4,5-DOPA DIOXYGENASE EXTRADIOL-LIKE PROTEIN"/>
    <property type="match status" value="1"/>
</dbReference>
<proteinExistence type="inferred from homology"/>
<dbReference type="Pfam" id="PF02900">
    <property type="entry name" value="LigB"/>
    <property type="match status" value="1"/>
</dbReference>
<dbReference type="CDD" id="cd07363">
    <property type="entry name" value="45_DOPA_Dioxygenase"/>
    <property type="match status" value="1"/>
</dbReference>
<comment type="cofactor">
    <cofactor evidence="1">
        <name>Zn(2+)</name>
        <dbReference type="ChEBI" id="CHEBI:29105"/>
    </cofactor>
</comment>
<dbReference type="Gene3D" id="3.40.830.10">
    <property type="entry name" value="LigB-like"/>
    <property type="match status" value="1"/>
</dbReference>
<evidence type="ECO:0000256" key="1">
    <source>
        <dbReference type="ARBA" id="ARBA00001947"/>
    </source>
</evidence>
<dbReference type="InterPro" id="IPR004183">
    <property type="entry name" value="Xdiol_dOase_suB"/>
</dbReference>
<accession>A0A1D2VME3</accession>